<dbReference type="Proteomes" id="UP000649617">
    <property type="component" value="Unassembled WGS sequence"/>
</dbReference>
<keyword evidence="5 12" id="KW-0812">Transmembrane</keyword>
<evidence type="ECO:0000256" key="8">
    <source>
        <dbReference type="ARBA" id="ARBA00022989"/>
    </source>
</evidence>
<dbReference type="InterPro" id="IPR045150">
    <property type="entry name" value="CYB561D1/2"/>
</dbReference>
<evidence type="ECO:0000256" key="2">
    <source>
        <dbReference type="ARBA" id="ARBA00004141"/>
    </source>
</evidence>
<evidence type="ECO:0000256" key="6">
    <source>
        <dbReference type="ARBA" id="ARBA00022723"/>
    </source>
</evidence>
<dbReference type="EMBL" id="CAJNIZ010004658">
    <property type="protein sequence ID" value="CAE7234779.1"/>
    <property type="molecule type" value="Genomic_DNA"/>
</dbReference>
<feature type="transmembrane region" description="Helical" evidence="12">
    <location>
        <begin position="52"/>
        <end position="72"/>
    </location>
</feature>
<dbReference type="Gene3D" id="1.20.120.1770">
    <property type="match status" value="1"/>
</dbReference>
<dbReference type="OrthoDB" id="429801at2759"/>
<keyword evidence="8 12" id="KW-1133">Transmembrane helix</keyword>
<evidence type="ECO:0000256" key="4">
    <source>
        <dbReference type="ARBA" id="ARBA00022617"/>
    </source>
</evidence>
<keyword evidence="9" id="KW-0408">Iron</keyword>
<protein>
    <recommendedName>
        <fullName evidence="13">Cytochrome b561 domain-containing protein</fullName>
    </recommendedName>
</protein>
<dbReference type="PANTHER" id="PTHR15422:SF45">
    <property type="entry name" value="CYTOCHROME B561 DOMAIN-CONTAINING PROTEIN"/>
    <property type="match status" value="1"/>
</dbReference>
<dbReference type="GO" id="GO:0016020">
    <property type="term" value="C:membrane"/>
    <property type="evidence" value="ECO:0007669"/>
    <property type="project" value="UniProtKB-SubCell"/>
</dbReference>
<feature type="region of interest" description="Disordered" evidence="11">
    <location>
        <begin position="190"/>
        <end position="221"/>
    </location>
</feature>
<keyword evidence="6" id="KW-0479">Metal-binding</keyword>
<comment type="cofactor">
    <cofactor evidence="1">
        <name>heme b</name>
        <dbReference type="ChEBI" id="CHEBI:60344"/>
    </cofactor>
</comment>
<gene>
    <name evidence="14" type="ORF">SPIL2461_LOCUS3750</name>
</gene>
<keyword evidence="4" id="KW-0349">Heme</keyword>
<evidence type="ECO:0000256" key="5">
    <source>
        <dbReference type="ARBA" id="ARBA00022692"/>
    </source>
</evidence>
<sequence length="221" mass="24403">SGDGPGGEIRLHPFLMGLAFALMISLGFWMYNYEDLPGEWIDTRESRRKIHAFCQATGAALAFAGYFVNYQAHNSTGEALFAVSSFSEGLVWLRLAHIFIGYACLGGLAAQVFIGILKYRILVDDNDDNDGEWSIHEAVGNLVYSLATLNLLIGIWLWKEFSLPVRAVITLTLITSAAFGPRWDGTRGFLSSDAEKPKKKKKKVKKPAEGETTLRTLVGRA</sequence>
<feature type="domain" description="Cytochrome b561" evidence="13">
    <location>
        <begin position="1"/>
        <end position="188"/>
    </location>
</feature>
<dbReference type="GO" id="GO:0046872">
    <property type="term" value="F:metal ion binding"/>
    <property type="evidence" value="ECO:0007669"/>
    <property type="project" value="UniProtKB-KW"/>
</dbReference>
<organism evidence="14 15">
    <name type="scientific">Symbiodinium pilosum</name>
    <name type="common">Dinoflagellate</name>
    <dbReference type="NCBI Taxonomy" id="2952"/>
    <lineage>
        <taxon>Eukaryota</taxon>
        <taxon>Sar</taxon>
        <taxon>Alveolata</taxon>
        <taxon>Dinophyceae</taxon>
        <taxon>Suessiales</taxon>
        <taxon>Symbiodiniaceae</taxon>
        <taxon>Symbiodinium</taxon>
    </lineage>
</organism>
<evidence type="ECO:0000256" key="1">
    <source>
        <dbReference type="ARBA" id="ARBA00001970"/>
    </source>
</evidence>
<keyword evidence="15" id="KW-1185">Reference proteome</keyword>
<dbReference type="Pfam" id="PF03188">
    <property type="entry name" value="Cytochrom_B561"/>
    <property type="match status" value="1"/>
</dbReference>
<keyword evidence="3" id="KW-0813">Transport</keyword>
<dbReference type="SMART" id="SM00665">
    <property type="entry name" value="B561"/>
    <property type="match status" value="1"/>
</dbReference>
<dbReference type="PANTHER" id="PTHR15422">
    <property type="entry name" value="OS05G0565100 PROTEIN"/>
    <property type="match status" value="1"/>
</dbReference>
<comment type="subcellular location">
    <subcellularLocation>
        <location evidence="2">Membrane</location>
        <topology evidence="2">Multi-pass membrane protein</topology>
    </subcellularLocation>
</comment>
<keyword evidence="10 12" id="KW-0472">Membrane</keyword>
<evidence type="ECO:0000256" key="12">
    <source>
        <dbReference type="SAM" id="Phobius"/>
    </source>
</evidence>
<keyword evidence="7" id="KW-0249">Electron transport</keyword>
<evidence type="ECO:0000256" key="9">
    <source>
        <dbReference type="ARBA" id="ARBA00023004"/>
    </source>
</evidence>
<evidence type="ECO:0000256" key="3">
    <source>
        <dbReference type="ARBA" id="ARBA00022448"/>
    </source>
</evidence>
<evidence type="ECO:0000256" key="11">
    <source>
        <dbReference type="SAM" id="MobiDB-lite"/>
    </source>
</evidence>
<evidence type="ECO:0000259" key="13">
    <source>
        <dbReference type="PROSITE" id="PS50939"/>
    </source>
</evidence>
<dbReference type="PROSITE" id="PS50939">
    <property type="entry name" value="CYTOCHROME_B561"/>
    <property type="match status" value="1"/>
</dbReference>
<feature type="non-terminal residue" evidence="14">
    <location>
        <position position="1"/>
    </location>
</feature>
<feature type="transmembrane region" description="Helical" evidence="12">
    <location>
        <begin position="138"/>
        <end position="157"/>
    </location>
</feature>
<dbReference type="GO" id="GO:0140575">
    <property type="term" value="F:transmembrane monodehydroascorbate reductase activity"/>
    <property type="evidence" value="ECO:0007669"/>
    <property type="project" value="InterPro"/>
</dbReference>
<name>A0A812KXI2_SYMPI</name>
<accession>A0A812KXI2</accession>
<proteinExistence type="predicted"/>
<evidence type="ECO:0000256" key="10">
    <source>
        <dbReference type="ARBA" id="ARBA00023136"/>
    </source>
</evidence>
<evidence type="ECO:0000313" key="14">
    <source>
        <dbReference type="EMBL" id="CAE7234779.1"/>
    </source>
</evidence>
<feature type="transmembrane region" description="Helical" evidence="12">
    <location>
        <begin position="12"/>
        <end position="31"/>
    </location>
</feature>
<comment type="caution">
    <text evidence="14">The sequence shown here is derived from an EMBL/GenBank/DDBJ whole genome shotgun (WGS) entry which is preliminary data.</text>
</comment>
<dbReference type="AlphaFoldDB" id="A0A812KXI2"/>
<feature type="transmembrane region" description="Helical" evidence="12">
    <location>
        <begin position="92"/>
        <end position="117"/>
    </location>
</feature>
<evidence type="ECO:0000256" key="7">
    <source>
        <dbReference type="ARBA" id="ARBA00022982"/>
    </source>
</evidence>
<evidence type="ECO:0000313" key="15">
    <source>
        <dbReference type="Proteomes" id="UP000649617"/>
    </source>
</evidence>
<reference evidence="14" key="1">
    <citation type="submission" date="2021-02" db="EMBL/GenBank/DDBJ databases">
        <authorList>
            <person name="Dougan E. K."/>
            <person name="Rhodes N."/>
            <person name="Thang M."/>
            <person name="Chan C."/>
        </authorList>
    </citation>
    <scope>NUCLEOTIDE SEQUENCE</scope>
</reference>
<dbReference type="InterPro" id="IPR006593">
    <property type="entry name" value="Cyt_b561/ferric_Rdtase_TM"/>
</dbReference>